<dbReference type="RefSeq" id="WP_405276631.1">
    <property type="nucleotide sequence ID" value="NZ_CP144380.1"/>
</dbReference>
<dbReference type="Proteomes" id="UP001484239">
    <property type="component" value="Unassembled WGS sequence"/>
</dbReference>
<dbReference type="InterPro" id="IPR010368">
    <property type="entry name" value="Com_YlbF"/>
</dbReference>
<dbReference type="Gene3D" id="1.20.1500.10">
    <property type="entry name" value="YheA/YmcA-like"/>
    <property type="match status" value="1"/>
</dbReference>
<sequence>MSGIMEMARSLGNSLARTDEYQALRRAASAADDDREIAEQRSTLEKLEGTITAALRAGQDPDEETAKAYEAAVSVLQGNSTYQRLVAAQANFDKMVQKVNETIAQGLDEGASSRIILT</sequence>
<dbReference type="Pfam" id="PF06133">
    <property type="entry name" value="Com_YlbF"/>
    <property type="match status" value="1"/>
</dbReference>
<dbReference type="EMBL" id="JBBHLI010000009">
    <property type="protein sequence ID" value="MEK9502150.1"/>
    <property type="molecule type" value="Genomic_DNA"/>
</dbReference>
<accession>A0ABU9EE08</accession>
<reference evidence="1 2" key="1">
    <citation type="submission" date="2024-02" db="EMBL/GenBank/DDBJ databases">
        <title>A novel Gemmatimonadota bacterium.</title>
        <authorList>
            <person name="Du Z.-J."/>
            <person name="Ye Y.-Q."/>
        </authorList>
    </citation>
    <scope>NUCLEOTIDE SEQUENCE [LARGE SCALE GENOMIC DNA]</scope>
    <source>
        <strain evidence="1 2">DH-20</strain>
    </source>
</reference>
<evidence type="ECO:0000313" key="2">
    <source>
        <dbReference type="Proteomes" id="UP001484239"/>
    </source>
</evidence>
<protein>
    <submittedName>
        <fullName evidence="1">YlbF family regulator</fullName>
    </submittedName>
</protein>
<dbReference type="SUPFAM" id="SSF158622">
    <property type="entry name" value="YheA/YmcA-like"/>
    <property type="match status" value="1"/>
</dbReference>
<keyword evidence="2" id="KW-1185">Reference proteome</keyword>
<organism evidence="1 2">
    <name type="scientific">Gaopeijia maritima</name>
    <dbReference type="NCBI Taxonomy" id="3119007"/>
    <lineage>
        <taxon>Bacteria</taxon>
        <taxon>Pseudomonadati</taxon>
        <taxon>Gemmatimonadota</taxon>
        <taxon>Longimicrobiia</taxon>
        <taxon>Gaopeijiales</taxon>
        <taxon>Gaopeijiaceae</taxon>
        <taxon>Gaopeijia</taxon>
    </lineage>
</organism>
<dbReference type="InterPro" id="IPR023378">
    <property type="entry name" value="YheA/YmcA-like_dom_sf"/>
</dbReference>
<name>A0ABU9EE08_9BACT</name>
<evidence type="ECO:0000313" key="1">
    <source>
        <dbReference type="EMBL" id="MEK9502150.1"/>
    </source>
</evidence>
<gene>
    <name evidence="1" type="ORF">WI372_14250</name>
</gene>
<proteinExistence type="predicted"/>
<comment type="caution">
    <text evidence="1">The sequence shown here is derived from an EMBL/GenBank/DDBJ whole genome shotgun (WGS) entry which is preliminary data.</text>
</comment>